<evidence type="ECO:0000313" key="1">
    <source>
        <dbReference type="EMBL" id="KAF7503708.1"/>
    </source>
</evidence>
<proteinExistence type="predicted"/>
<name>A0A8H7A7V0_9EURO</name>
<organism evidence="1 2">
    <name type="scientific">Endocarpon pusillum</name>
    <dbReference type="NCBI Taxonomy" id="364733"/>
    <lineage>
        <taxon>Eukaryota</taxon>
        <taxon>Fungi</taxon>
        <taxon>Dikarya</taxon>
        <taxon>Ascomycota</taxon>
        <taxon>Pezizomycotina</taxon>
        <taxon>Eurotiomycetes</taxon>
        <taxon>Chaetothyriomycetidae</taxon>
        <taxon>Verrucariales</taxon>
        <taxon>Verrucariaceae</taxon>
        <taxon>Endocarpon</taxon>
    </lineage>
</organism>
<dbReference type="Proteomes" id="UP000606974">
    <property type="component" value="Unassembled WGS sequence"/>
</dbReference>
<reference evidence="1" key="1">
    <citation type="submission" date="2020-02" db="EMBL/GenBank/DDBJ databases">
        <authorList>
            <person name="Palmer J.M."/>
        </authorList>
    </citation>
    <scope>NUCLEOTIDE SEQUENCE</scope>
    <source>
        <strain evidence="1">EPUS1.4</strain>
        <tissue evidence="1">Thallus</tissue>
    </source>
</reference>
<evidence type="ECO:0000313" key="2">
    <source>
        <dbReference type="Proteomes" id="UP000606974"/>
    </source>
</evidence>
<comment type="caution">
    <text evidence="1">The sequence shown here is derived from an EMBL/GenBank/DDBJ whole genome shotgun (WGS) entry which is preliminary data.</text>
</comment>
<accession>A0A8H7A7V0</accession>
<dbReference type="EMBL" id="JAACFV010000165">
    <property type="protein sequence ID" value="KAF7503708.1"/>
    <property type="molecule type" value="Genomic_DNA"/>
</dbReference>
<dbReference type="AlphaFoldDB" id="A0A8H7A7V0"/>
<protein>
    <submittedName>
        <fullName evidence="1">Uncharacterized protein</fullName>
    </submittedName>
</protein>
<keyword evidence="2" id="KW-1185">Reference proteome</keyword>
<sequence>MFLVNTIVNTHPCSLLLHPTDVGNAWRPVSSLWSDSPLLCRDACRDARPSCLRHCVLPHLVFPFRNTALRARRIHVPFVLTYEVFNVRRTFLFCFEDTNHKYYAGTIQYLYVAMSPDLGFAGNILVFLVCVCDWFNGIVVPYSQTQTFRRLLALLHQPIHVPLRRHGQGCHPGPSRHLRRPGSVYILAAARPDLRFVCFGLGNIRCGTAAESYGDGKLQRLPMD</sequence>
<gene>
    <name evidence="1" type="ORF">GJ744_003333</name>
</gene>